<proteinExistence type="predicted"/>
<evidence type="ECO:0000313" key="3">
    <source>
        <dbReference type="Proteomes" id="UP000620224"/>
    </source>
</evidence>
<dbReference type="SUPFAM" id="SSF55729">
    <property type="entry name" value="Acyl-CoA N-acyltransferases (Nat)"/>
    <property type="match status" value="1"/>
</dbReference>
<comment type="caution">
    <text evidence="2">The sequence shown here is derived from an EMBL/GenBank/DDBJ whole genome shotgun (WGS) entry which is preliminary data.</text>
</comment>
<protein>
    <recommendedName>
        <fullName evidence="4">Acetyltransferase</fullName>
    </recommendedName>
</protein>
<reference evidence="2" key="1">
    <citation type="journal article" date="2014" name="Int. J. Syst. Evol. Microbiol.">
        <title>Complete genome sequence of Corynebacterium casei LMG S-19264T (=DSM 44701T), isolated from a smear-ripened cheese.</title>
        <authorList>
            <consortium name="US DOE Joint Genome Institute (JGI-PGF)"/>
            <person name="Walter F."/>
            <person name="Albersmeier A."/>
            <person name="Kalinowski J."/>
            <person name="Ruckert C."/>
        </authorList>
    </citation>
    <scope>NUCLEOTIDE SEQUENCE</scope>
    <source>
        <strain evidence="2">JCM 4490</strain>
    </source>
</reference>
<gene>
    <name evidence="2" type="ORF">GCM10010503_34990</name>
</gene>
<feature type="region of interest" description="Disordered" evidence="1">
    <location>
        <begin position="39"/>
        <end position="79"/>
    </location>
</feature>
<sequence length="79" mass="8504">MVAEMFALPDVHYLEITHDEANASSGGVPRRLGFTEIGRERAEPPAAPSGSGIDVVWRLNRPCPPAGRSPRLGAPEGRR</sequence>
<evidence type="ECO:0000313" key="2">
    <source>
        <dbReference type="EMBL" id="GGW55015.1"/>
    </source>
</evidence>
<evidence type="ECO:0008006" key="4">
    <source>
        <dbReference type="Google" id="ProtNLM"/>
    </source>
</evidence>
<evidence type="ECO:0000256" key="1">
    <source>
        <dbReference type="SAM" id="MobiDB-lite"/>
    </source>
</evidence>
<dbReference type="Proteomes" id="UP000620224">
    <property type="component" value="Unassembled WGS sequence"/>
</dbReference>
<name>A0A918MSP0_9ACTN</name>
<dbReference type="Gene3D" id="3.40.630.30">
    <property type="match status" value="1"/>
</dbReference>
<dbReference type="InterPro" id="IPR016181">
    <property type="entry name" value="Acyl_CoA_acyltransferase"/>
</dbReference>
<keyword evidence="3" id="KW-1185">Reference proteome</keyword>
<accession>A0A918MSP0</accession>
<organism evidence="2 3">
    <name type="scientific">Streptomyces lucensis JCM 4490</name>
    <dbReference type="NCBI Taxonomy" id="1306176"/>
    <lineage>
        <taxon>Bacteria</taxon>
        <taxon>Bacillati</taxon>
        <taxon>Actinomycetota</taxon>
        <taxon>Actinomycetes</taxon>
        <taxon>Kitasatosporales</taxon>
        <taxon>Streptomycetaceae</taxon>
        <taxon>Streptomyces</taxon>
    </lineage>
</organism>
<reference evidence="2" key="2">
    <citation type="submission" date="2020-09" db="EMBL/GenBank/DDBJ databases">
        <authorList>
            <person name="Sun Q."/>
            <person name="Ohkuma M."/>
        </authorList>
    </citation>
    <scope>NUCLEOTIDE SEQUENCE</scope>
    <source>
        <strain evidence="2">JCM 4490</strain>
    </source>
</reference>
<dbReference type="EMBL" id="BMUE01000007">
    <property type="protein sequence ID" value="GGW55015.1"/>
    <property type="molecule type" value="Genomic_DNA"/>
</dbReference>
<dbReference type="AlphaFoldDB" id="A0A918MSP0"/>